<feature type="domain" description="Trimeric autotransporter adhesin YadA-like stalk" evidence="5">
    <location>
        <begin position="1360"/>
        <end position="1381"/>
    </location>
</feature>
<feature type="domain" description="Trimeric autotransporter adhesin YadA-like stalk" evidence="5">
    <location>
        <begin position="645"/>
        <end position="664"/>
    </location>
</feature>
<evidence type="ECO:0000259" key="5">
    <source>
        <dbReference type="Pfam" id="PF05662"/>
    </source>
</evidence>
<dbReference type="RefSeq" id="WP_230513750.1">
    <property type="nucleotide sequence ID" value="NZ_JAJITD010000030.1"/>
</dbReference>
<feature type="domain" description="Trimeric autotransporter adhesin YadA-like head" evidence="4">
    <location>
        <begin position="134"/>
        <end position="161"/>
    </location>
</feature>
<dbReference type="InterPro" id="IPR008635">
    <property type="entry name" value="Coiled_stalk_dom"/>
</dbReference>
<evidence type="ECO:0000313" key="7">
    <source>
        <dbReference type="EMBL" id="MCC8397493.1"/>
    </source>
</evidence>
<feature type="domain" description="Trimeric autotransporter adhesin YadA-like stalk" evidence="5">
    <location>
        <begin position="807"/>
        <end position="831"/>
    </location>
</feature>
<evidence type="ECO:0000259" key="4">
    <source>
        <dbReference type="Pfam" id="PF05658"/>
    </source>
</evidence>
<feature type="domain" description="Trimeric autotransporter adhesin YadA-like stalk" evidence="5">
    <location>
        <begin position="1539"/>
        <end position="1578"/>
    </location>
</feature>
<dbReference type="Gene3D" id="1.20.5.170">
    <property type="match status" value="1"/>
</dbReference>
<feature type="domain" description="Trimeric autotransporter adhesin YadA-like head" evidence="4">
    <location>
        <begin position="1085"/>
        <end position="1108"/>
    </location>
</feature>
<dbReference type="SUPFAM" id="SSF101967">
    <property type="entry name" value="Adhesin YadA, collagen-binding domain"/>
    <property type="match status" value="11"/>
</dbReference>
<dbReference type="SUPFAM" id="SSF54523">
    <property type="entry name" value="Pili subunits"/>
    <property type="match status" value="1"/>
</dbReference>
<comment type="caution">
    <text evidence="7">The sequence shown here is derived from an EMBL/GenBank/DDBJ whole genome shotgun (WGS) entry which is preliminary data.</text>
</comment>
<reference evidence="7 8" key="1">
    <citation type="submission" date="2021-11" db="EMBL/GenBank/DDBJ databases">
        <authorList>
            <person name="Oh E.-T."/>
            <person name="Kim S.-B."/>
        </authorList>
    </citation>
    <scope>NUCLEOTIDE SEQUENCE [LARGE SCALE GENOMIC DNA]</scope>
    <source>
        <strain evidence="7 8">MMS20-SJTR3</strain>
    </source>
</reference>
<keyword evidence="8" id="KW-1185">Reference proteome</keyword>
<organism evidence="7 8">
    <name type="scientific">Paraburkholderia sejongensis</name>
    <dbReference type="NCBI Taxonomy" id="2886946"/>
    <lineage>
        <taxon>Bacteria</taxon>
        <taxon>Pseudomonadati</taxon>
        <taxon>Pseudomonadota</taxon>
        <taxon>Betaproteobacteria</taxon>
        <taxon>Burkholderiales</taxon>
        <taxon>Burkholderiaceae</taxon>
        <taxon>Paraburkholderia</taxon>
    </lineage>
</organism>
<dbReference type="InterPro" id="IPR008640">
    <property type="entry name" value="Adhesin_Head_dom"/>
</dbReference>
<evidence type="ECO:0000256" key="3">
    <source>
        <dbReference type="SAM" id="MobiDB-lite"/>
    </source>
</evidence>
<name>A0ABS8K5R5_9BURK</name>
<feature type="region of interest" description="Disordered" evidence="3">
    <location>
        <begin position="1636"/>
        <end position="1663"/>
    </location>
</feature>
<dbReference type="InterPro" id="IPR011049">
    <property type="entry name" value="Serralysin-like_metalloprot_C"/>
</dbReference>
<feature type="domain" description="Trimeric autotransporter adhesin YadA-like stalk" evidence="5">
    <location>
        <begin position="1401"/>
        <end position="1439"/>
    </location>
</feature>
<dbReference type="Proteomes" id="UP001431019">
    <property type="component" value="Unassembled WGS sequence"/>
</dbReference>
<feature type="domain" description="Trimeric autotransporter adhesin YadA-like stalk" evidence="5">
    <location>
        <begin position="524"/>
        <end position="562"/>
    </location>
</feature>
<accession>A0ABS8K5R5</accession>
<feature type="domain" description="Trimeric autotransporter adhesin YadA-like stalk" evidence="5">
    <location>
        <begin position="1678"/>
        <end position="1717"/>
    </location>
</feature>
<protein>
    <submittedName>
        <fullName evidence="7">YadA-like family protein</fullName>
    </submittedName>
</protein>
<keyword evidence="2" id="KW-0653">Protein transport</keyword>
<evidence type="ECO:0000259" key="6">
    <source>
        <dbReference type="Pfam" id="PF13018"/>
    </source>
</evidence>
<proteinExistence type="predicted"/>
<dbReference type="Gene3D" id="2.20.70.140">
    <property type="match status" value="4"/>
</dbReference>
<dbReference type="Pfam" id="PF13018">
    <property type="entry name" value="ESPR"/>
    <property type="match status" value="1"/>
</dbReference>
<evidence type="ECO:0000256" key="2">
    <source>
        <dbReference type="ARBA" id="ARBA00022927"/>
    </source>
</evidence>
<feature type="domain" description="Trimeric autotransporter adhesin YadA-like stalk" evidence="5">
    <location>
        <begin position="1239"/>
        <end position="1282"/>
    </location>
</feature>
<dbReference type="Gene3D" id="2.150.10.10">
    <property type="entry name" value="Serralysin-like metalloprotease, C-terminal"/>
    <property type="match status" value="6"/>
</dbReference>
<feature type="domain" description="Trimeric autotransporter adhesin YadA-like stalk" evidence="5">
    <location>
        <begin position="277"/>
        <end position="320"/>
    </location>
</feature>
<evidence type="ECO:0000256" key="1">
    <source>
        <dbReference type="ARBA" id="ARBA00022448"/>
    </source>
</evidence>
<feature type="region of interest" description="Disordered" evidence="3">
    <location>
        <begin position="960"/>
        <end position="1001"/>
    </location>
</feature>
<feature type="domain" description="Trimeric autotransporter adhesin YadA-like stalk" evidence="5">
    <location>
        <begin position="687"/>
        <end position="729"/>
    </location>
</feature>
<dbReference type="InterPro" id="IPR024973">
    <property type="entry name" value="ESPR"/>
</dbReference>
<evidence type="ECO:0000313" key="8">
    <source>
        <dbReference type="Proteomes" id="UP001431019"/>
    </source>
</evidence>
<feature type="domain" description="ESPR" evidence="6">
    <location>
        <begin position="1"/>
        <end position="45"/>
    </location>
</feature>
<dbReference type="Gene3D" id="6.10.250.2040">
    <property type="match status" value="1"/>
</dbReference>
<feature type="domain" description="Trimeric autotransporter adhesin YadA-like head" evidence="4">
    <location>
        <begin position="859"/>
        <end position="885"/>
    </location>
</feature>
<dbReference type="InterPro" id="IPR045584">
    <property type="entry name" value="Pilin-like"/>
</dbReference>
<dbReference type="Pfam" id="PF05662">
    <property type="entry name" value="YadA_stalk"/>
    <property type="match status" value="11"/>
</dbReference>
<feature type="domain" description="Trimeric autotransporter adhesin YadA-like stalk" evidence="5">
    <location>
        <begin position="395"/>
        <end position="437"/>
    </location>
</feature>
<feature type="domain" description="Trimeric autotransporter adhesin YadA-like head" evidence="4">
    <location>
        <begin position="1633"/>
        <end position="1659"/>
    </location>
</feature>
<dbReference type="CDD" id="cd12820">
    <property type="entry name" value="LbR_YadA-like"/>
    <property type="match status" value="1"/>
</dbReference>
<keyword evidence="1" id="KW-0813">Transport</keyword>
<dbReference type="Gene3D" id="6.20.50.100">
    <property type="match status" value="4"/>
</dbReference>
<feature type="domain" description="Trimeric autotransporter adhesin YadA-like head" evidence="4">
    <location>
        <begin position="169"/>
        <end position="189"/>
    </location>
</feature>
<feature type="compositionally biased region" description="Polar residues" evidence="3">
    <location>
        <begin position="1636"/>
        <end position="1661"/>
    </location>
</feature>
<dbReference type="EMBL" id="JAJITD010000030">
    <property type="protein sequence ID" value="MCC8397493.1"/>
    <property type="molecule type" value="Genomic_DNA"/>
</dbReference>
<dbReference type="Pfam" id="PF05658">
    <property type="entry name" value="YadA_head"/>
    <property type="match status" value="6"/>
</dbReference>
<dbReference type="Gene3D" id="3.30.1300.30">
    <property type="entry name" value="GSPII I/J protein-like"/>
    <property type="match status" value="1"/>
</dbReference>
<gene>
    <name evidence="7" type="ORF">LJ656_33610</name>
</gene>
<sequence length="1796" mass="173663">MNTSYRSVWNESLCAWVATSEITSARCKRSRSSVAKAIATIALLGGFGCDAAFAQVVGAGGALVLGTNTPGGSSGRNSSATGVGAIAVGSGATAISPANGGSNNAIAIGTDAYANPGATSVGNAAIAIGQGASATSYSAIAVGENAKASGTASPVAIGWGAMATGTGSATAIGDNAAATGENAIAIGGNPGSAGATASGDFTTAIGQGVQATQTGGVAIGHNATATYQNDVALGSSSITAAPHIGTTAMFGGVAAGVESAKSTNGVVAVGAPGAERQIQNMAAGVISASSTDAINGSQLFVTNAAVTALGTTVTNLGTSVATNLGGGSTYNTTTGVVSAPSYNVYGTTVNNVGAAITVLQTLSPVQYSDAAGNATPQTPSQSVTLVGEAAGPVTVNNVAPGALTSSSTQAVNGSQLYAVEQTANKGWSVTTAQTGSGTVTGTTVSNVAPGDTATFTAGNNVAISQNGLNVAIATSMTPTFTSETIGAAGATGNTTIGAMGLTVNNGANSPSITTAGINGGNLAVTNIAPGVNGTDAVDVNQLNAVAKAAGAGWGISAQHANATTVSAVSPTGANVDLTNTDGNIVVSKTAASNDVTFGLAPTVNVANAVNVGGSNGTSITANGVTTGGGTGPSLTTNGIDAAGTRITNVAPGVNPTDAAAVSQLPGRWQGSNTFVMGNPSSTGPVTITNVAPGQINATSTEAVNGSQLSAVSQVANAGWNVTTAQTGSGSATGTAVANVAPGSTMTLTAGDNMVATQNGTDVTFSTSATPSFTSVTTGNTVINNNGLTIVSGPSVTVNGIDAGNKTITHVAPGVNGSDAVTVNQLTNTVAAGATHYYSVNDTGAARAAGTGTNYDNLGATGIRSMAVGQNATATTNDSIAMGYGASLGTNAKNVIGNYAVAMGNNSLAYLASVSIGYQAGYQSTSPGGPNHVNGGENVFVGFQSGAQSSVNDSVFIGQQAGQRASGEHNTGVGEDAQRDTVGNNNAGFGTGAGQGSSAANQAVGNQNTATGYYAGTNFKGNNNTAVGTYSGQSVTGNRNVANGDMAGSSVTGDNNVGTGYLAGYGVQGNNNIASGNAAGYRVVADDTISVGTQARASANDAIAIGHGAIVYGISSISIGTGNVVSGNRSGAIGDPSYINADDSYAIGNNNTINASAKQSFVLGNNVTVNNANNVVLGNASADKAVVQVNSATVPTTIATLNPDGTVTYTAGPVLTYGGFAGAAQAAGVVSVGSATATRQIVNLAPGEISATSTDAVNGSQLNAVSQLANAGWNVTTAKSGTGTATGTSVSNVAPGSTMTLTAGDNMVATQNGTNVTFSTSATPSFTSVTTGNTVINNNGLTIASGPSVTVNGIDAGNRTITNVAPGVNATDAATVGQLPGQWQGSNTFVMNNTSSTGPVTITNVAAGKNPTDAVNVSQLADQTSAVTSAGLNFTDATGTNVIHENLGGTLPIIGATVALSGLTLSTVAPTAGAYSSSNVQTVADPVTGKLQVQIADNPVFQSVIVGGNVFNTNGMYIGGAGSGGPSISTAGINGGGKMITNIAAGQNGTDAVDVDQLNALAGKVDSLGNTVANNFGGSSTYNSSTGTVNAPSYGSGNISTAAGSETNNVAAGLQTAANTWVTGNPTTYTPPVASGTNSTAVGNGATSSGNNSVALGNNSTDGGRANVVSVGSPGEERQITNVAPGTQSTDAVNVGQLNNAIAQNQQQFNQLGNAINSYRKDAMAGTAAAMAMANLPQAYLPGKSMASAAAATTGGQSSIAIGVSTLSDNGKWVVKMSGTGNTRGQFGVAAGAGFQW</sequence>
<feature type="domain" description="Trimeric autotransporter adhesin YadA-like head" evidence="4">
    <location>
        <begin position="211"/>
        <end position="237"/>
    </location>
</feature>